<organism evidence="2 3">
    <name type="scientific">Clostridium symbiosum (strain WAL-14163)</name>
    <dbReference type="NCBI Taxonomy" id="742740"/>
    <lineage>
        <taxon>Bacteria</taxon>
        <taxon>Bacillati</taxon>
        <taxon>Bacillota</taxon>
        <taxon>Clostridia</taxon>
        <taxon>Lachnospirales</taxon>
        <taxon>Lachnospiraceae</taxon>
        <taxon>Otoolea</taxon>
    </lineage>
</organism>
<dbReference type="Gene3D" id="3.40.50.1390">
    <property type="entry name" value="Resolvase, N-terminal catalytic domain"/>
    <property type="match status" value="1"/>
</dbReference>
<evidence type="ECO:0000259" key="1">
    <source>
        <dbReference type="PROSITE" id="PS51736"/>
    </source>
</evidence>
<protein>
    <recommendedName>
        <fullName evidence="1">Resolvase/invertase-type recombinase catalytic domain-containing protein</fullName>
    </recommendedName>
</protein>
<dbReference type="InterPro" id="IPR006119">
    <property type="entry name" value="Resolv_N"/>
</dbReference>
<evidence type="ECO:0000313" key="3">
    <source>
        <dbReference type="Proteomes" id="UP000002970"/>
    </source>
</evidence>
<feature type="domain" description="Resolvase/invertase-type recombinase catalytic" evidence="1">
    <location>
        <begin position="1"/>
        <end position="90"/>
    </location>
</feature>
<dbReference type="GO" id="GO:0003677">
    <property type="term" value="F:DNA binding"/>
    <property type="evidence" value="ECO:0007669"/>
    <property type="project" value="InterPro"/>
</dbReference>
<dbReference type="InterPro" id="IPR036162">
    <property type="entry name" value="Resolvase-like_N_sf"/>
</dbReference>
<comment type="caution">
    <text evidence="2">The sequence shown here is derived from an EMBL/GenBank/DDBJ whole genome shotgun (WGS) entry which is preliminary data.</text>
</comment>
<dbReference type="Proteomes" id="UP000002970">
    <property type="component" value="Unassembled WGS sequence"/>
</dbReference>
<dbReference type="AlphaFoldDB" id="E7GGH4"/>
<dbReference type="STRING" id="1512.GCA_900049235_00025"/>
<dbReference type="GO" id="GO:0000150">
    <property type="term" value="F:DNA strand exchange activity"/>
    <property type="evidence" value="ECO:0007669"/>
    <property type="project" value="InterPro"/>
</dbReference>
<name>E7GGH4_CLOS6</name>
<keyword evidence="3" id="KW-1185">Reference proteome</keyword>
<dbReference type="EMBL" id="ADLQ01000001">
    <property type="protein sequence ID" value="EGA96096.1"/>
    <property type="molecule type" value="Genomic_DNA"/>
</dbReference>
<accession>E7GGH4</accession>
<dbReference type="HOGENOM" id="CLU_010686_9_0_9"/>
<evidence type="ECO:0000313" key="2">
    <source>
        <dbReference type="EMBL" id="EGA96096.1"/>
    </source>
</evidence>
<reference evidence="2 3" key="1">
    <citation type="submission" date="2010-12" db="EMBL/GenBank/DDBJ databases">
        <title>The Genome Sequence of Clostridium symbiosum strain WAL-14163.</title>
        <authorList>
            <person name="Earl A."/>
            <person name="Ward D."/>
            <person name="Feldgarden M."/>
            <person name="Gevers D."/>
            <person name="Finegold S.M."/>
            <person name="Summanen P.H."/>
            <person name="Molitoris D.R."/>
            <person name="Vaisanen M.L."/>
            <person name="Daigneault M."/>
            <person name="Young S.K."/>
            <person name="Zeng Q."/>
            <person name="Gargeya S."/>
            <person name="Fitzgerald M."/>
            <person name="Haas B."/>
            <person name="Abouelleil A."/>
            <person name="Alvarado L."/>
            <person name="Arachchi H.M."/>
            <person name="Berlin A."/>
            <person name="Brown A."/>
            <person name="Chapman S.B."/>
            <person name="Chen Z."/>
            <person name="Dunbar C."/>
            <person name="Freedman E."/>
            <person name="Gearin G."/>
            <person name="Gellesch M."/>
            <person name="Goldberg J."/>
            <person name="Griggs A."/>
            <person name="Gujja S."/>
            <person name="Heilman E."/>
            <person name="Heiman D."/>
            <person name="Howarth C."/>
            <person name="Larson L."/>
            <person name="Lui A."/>
            <person name="MacDonald P.J.P."/>
            <person name="Mehta T."/>
            <person name="Montmayeur A."/>
            <person name="Murphy C."/>
            <person name="Neiman D."/>
            <person name="Pearson M."/>
            <person name="Priest M."/>
            <person name="Roberts A."/>
            <person name="Saif S."/>
            <person name="Shea T."/>
            <person name="Shenoy N."/>
            <person name="Sisk P."/>
            <person name="Stolte C."/>
            <person name="Sykes S."/>
            <person name="White J."/>
            <person name="Yandava C."/>
            <person name="Nusbaum C."/>
            <person name="Birren B."/>
        </authorList>
    </citation>
    <scope>NUCLEOTIDE SEQUENCE [LARGE SCALE GENOMIC DNA]</scope>
    <source>
        <strain evidence="2 3">WAL-14163</strain>
    </source>
</reference>
<dbReference type="SUPFAM" id="SSF53041">
    <property type="entry name" value="Resolvase-like"/>
    <property type="match status" value="1"/>
</dbReference>
<proteinExistence type="predicted"/>
<dbReference type="Pfam" id="PF00239">
    <property type="entry name" value="Resolvase"/>
    <property type="match status" value="1"/>
</dbReference>
<sequence>MTSIDRMGRDYTEIKREWQRLTEELKVDVKILDMPLLDTSSFSVEFEKTTLEKKFISDLVLQILSYVAEKERKQIKKNQKDGIEVARKAGKQIGRPKLQYPENWKQIYTDWQDGKLTTSEAVQEAGVEKRSFYNLAKRYERANNIQRKRYYNINFKD</sequence>
<dbReference type="PROSITE" id="PS51736">
    <property type="entry name" value="RECOMBINASES_3"/>
    <property type="match status" value="1"/>
</dbReference>
<dbReference type="eggNOG" id="COG1961">
    <property type="taxonomic scope" value="Bacteria"/>
</dbReference>
<gene>
    <name evidence="2" type="ORF">HMPREF9474_00024</name>
</gene>